<dbReference type="EnsemblPlants" id="AES91472">
    <property type="protein sequence ID" value="AES91472"/>
    <property type="gene ID" value="MTR_4g113920"/>
</dbReference>
<dbReference type="HOGENOM" id="CLU_3035397_0_0_1"/>
<evidence type="ECO:0000313" key="3">
    <source>
        <dbReference type="Proteomes" id="UP000002051"/>
    </source>
</evidence>
<accession>G7JVB6</accession>
<organism evidence="1 3">
    <name type="scientific">Medicago truncatula</name>
    <name type="common">Barrel medic</name>
    <name type="synonym">Medicago tribuloides</name>
    <dbReference type="NCBI Taxonomy" id="3880"/>
    <lineage>
        <taxon>Eukaryota</taxon>
        <taxon>Viridiplantae</taxon>
        <taxon>Streptophyta</taxon>
        <taxon>Embryophyta</taxon>
        <taxon>Tracheophyta</taxon>
        <taxon>Spermatophyta</taxon>
        <taxon>Magnoliopsida</taxon>
        <taxon>eudicotyledons</taxon>
        <taxon>Gunneridae</taxon>
        <taxon>Pentapetalae</taxon>
        <taxon>rosids</taxon>
        <taxon>fabids</taxon>
        <taxon>Fabales</taxon>
        <taxon>Fabaceae</taxon>
        <taxon>Papilionoideae</taxon>
        <taxon>50 kb inversion clade</taxon>
        <taxon>NPAAA clade</taxon>
        <taxon>Hologalegina</taxon>
        <taxon>IRL clade</taxon>
        <taxon>Trifolieae</taxon>
        <taxon>Medicago</taxon>
    </lineage>
</organism>
<sequence length="55" mass="6178">MASGSVISPFYALAKMMENMDSNGNNSSPVSWCWFIVADLGEDCYVRVYPLYHIP</sequence>
<reference evidence="1 3" key="2">
    <citation type="journal article" date="2014" name="BMC Genomics">
        <title>An improved genome release (version Mt4.0) for the model legume Medicago truncatula.</title>
        <authorList>
            <person name="Tang H."/>
            <person name="Krishnakumar V."/>
            <person name="Bidwell S."/>
            <person name="Rosen B."/>
            <person name="Chan A."/>
            <person name="Zhou S."/>
            <person name="Gentzbittel L."/>
            <person name="Childs K.L."/>
            <person name="Yandell M."/>
            <person name="Gundlach H."/>
            <person name="Mayer K.F."/>
            <person name="Schwartz D.C."/>
            <person name="Town C.D."/>
        </authorList>
    </citation>
    <scope>GENOME REANNOTATION</scope>
    <source>
        <strain evidence="2 3">cv. Jemalong A17</strain>
    </source>
</reference>
<dbReference type="AlphaFoldDB" id="G7JVB6"/>
<proteinExistence type="predicted"/>
<dbReference type="Proteomes" id="UP000002051">
    <property type="component" value="Chromosome 4"/>
</dbReference>
<name>G7JVB6_MEDTR</name>
<gene>
    <name evidence="1" type="ordered locus">MTR_4g113920</name>
</gene>
<evidence type="ECO:0000313" key="1">
    <source>
        <dbReference type="EMBL" id="AES91472.1"/>
    </source>
</evidence>
<reference evidence="2" key="3">
    <citation type="submission" date="2015-04" db="UniProtKB">
        <authorList>
            <consortium name="EnsemblPlants"/>
        </authorList>
    </citation>
    <scope>IDENTIFICATION</scope>
    <source>
        <strain evidence="2">cv. Jemalong A17</strain>
    </source>
</reference>
<evidence type="ECO:0000313" key="2">
    <source>
        <dbReference type="EnsemblPlants" id="AES91472"/>
    </source>
</evidence>
<protein>
    <submittedName>
        <fullName evidence="1 2">Uncharacterized protein</fullName>
    </submittedName>
</protein>
<keyword evidence="3" id="KW-1185">Reference proteome</keyword>
<dbReference type="PaxDb" id="3880-AES91472"/>
<dbReference type="EMBL" id="CM001220">
    <property type="protein sequence ID" value="AES91472.1"/>
    <property type="molecule type" value="Genomic_DNA"/>
</dbReference>
<reference evidence="1 3" key="1">
    <citation type="journal article" date="2011" name="Nature">
        <title>The Medicago genome provides insight into the evolution of rhizobial symbioses.</title>
        <authorList>
            <person name="Young N.D."/>
            <person name="Debelle F."/>
            <person name="Oldroyd G.E."/>
            <person name="Geurts R."/>
            <person name="Cannon S.B."/>
            <person name="Udvardi M.K."/>
            <person name="Benedito V.A."/>
            <person name="Mayer K.F."/>
            <person name="Gouzy J."/>
            <person name="Schoof H."/>
            <person name="Van de Peer Y."/>
            <person name="Proost S."/>
            <person name="Cook D.R."/>
            <person name="Meyers B.C."/>
            <person name="Spannagl M."/>
            <person name="Cheung F."/>
            <person name="De Mita S."/>
            <person name="Krishnakumar V."/>
            <person name="Gundlach H."/>
            <person name="Zhou S."/>
            <person name="Mudge J."/>
            <person name="Bharti A.K."/>
            <person name="Murray J.D."/>
            <person name="Naoumkina M.A."/>
            <person name="Rosen B."/>
            <person name="Silverstein K.A."/>
            <person name="Tang H."/>
            <person name="Rombauts S."/>
            <person name="Zhao P.X."/>
            <person name="Zhou P."/>
            <person name="Barbe V."/>
            <person name="Bardou P."/>
            <person name="Bechner M."/>
            <person name="Bellec A."/>
            <person name="Berger A."/>
            <person name="Berges H."/>
            <person name="Bidwell S."/>
            <person name="Bisseling T."/>
            <person name="Choisne N."/>
            <person name="Couloux A."/>
            <person name="Denny R."/>
            <person name="Deshpande S."/>
            <person name="Dai X."/>
            <person name="Doyle J.J."/>
            <person name="Dudez A.M."/>
            <person name="Farmer A.D."/>
            <person name="Fouteau S."/>
            <person name="Franken C."/>
            <person name="Gibelin C."/>
            <person name="Gish J."/>
            <person name="Goldstein S."/>
            <person name="Gonzalez A.J."/>
            <person name="Green P.J."/>
            <person name="Hallab A."/>
            <person name="Hartog M."/>
            <person name="Hua A."/>
            <person name="Humphray S.J."/>
            <person name="Jeong D.H."/>
            <person name="Jing Y."/>
            <person name="Jocker A."/>
            <person name="Kenton S.M."/>
            <person name="Kim D.J."/>
            <person name="Klee K."/>
            <person name="Lai H."/>
            <person name="Lang C."/>
            <person name="Lin S."/>
            <person name="Macmil S.L."/>
            <person name="Magdelenat G."/>
            <person name="Matthews L."/>
            <person name="McCorrison J."/>
            <person name="Monaghan E.L."/>
            <person name="Mun J.H."/>
            <person name="Najar F.Z."/>
            <person name="Nicholson C."/>
            <person name="Noirot C."/>
            <person name="O'Bleness M."/>
            <person name="Paule C.R."/>
            <person name="Poulain J."/>
            <person name="Prion F."/>
            <person name="Qin B."/>
            <person name="Qu C."/>
            <person name="Retzel E.F."/>
            <person name="Riddle C."/>
            <person name="Sallet E."/>
            <person name="Samain S."/>
            <person name="Samson N."/>
            <person name="Sanders I."/>
            <person name="Saurat O."/>
            <person name="Scarpelli C."/>
            <person name="Schiex T."/>
            <person name="Segurens B."/>
            <person name="Severin A.J."/>
            <person name="Sherrier D.J."/>
            <person name="Shi R."/>
            <person name="Sims S."/>
            <person name="Singer S.R."/>
            <person name="Sinharoy S."/>
            <person name="Sterck L."/>
            <person name="Viollet A."/>
            <person name="Wang B.B."/>
            <person name="Wang K."/>
            <person name="Wang M."/>
            <person name="Wang X."/>
            <person name="Warfsmann J."/>
            <person name="Weissenbach J."/>
            <person name="White D.D."/>
            <person name="White J.D."/>
            <person name="Wiley G.B."/>
            <person name="Wincker P."/>
            <person name="Xing Y."/>
            <person name="Yang L."/>
            <person name="Yao Z."/>
            <person name="Ying F."/>
            <person name="Zhai J."/>
            <person name="Zhou L."/>
            <person name="Zuber A."/>
            <person name="Denarie J."/>
            <person name="Dixon R.A."/>
            <person name="May G.D."/>
            <person name="Schwartz D.C."/>
            <person name="Rogers J."/>
            <person name="Quetier F."/>
            <person name="Town C.D."/>
            <person name="Roe B.A."/>
        </authorList>
    </citation>
    <scope>NUCLEOTIDE SEQUENCE [LARGE SCALE GENOMIC DNA]</scope>
    <source>
        <strain evidence="1">A17</strain>
        <strain evidence="2 3">cv. Jemalong A17</strain>
    </source>
</reference>